<dbReference type="Pfam" id="PF01865">
    <property type="entry name" value="PhoU_div"/>
    <property type="match status" value="1"/>
</dbReference>
<dbReference type="SUPFAM" id="SSF109755">
    <property type="entry name" value="PhoU-like"/>
    <property type="match status" value="1"/>
</dbReference>
<dbReference type="PANTHER" id="PTHR37298:SF1">
    <property type="entry name" value="UPF0111 PROTEIN YKAA"/>
    <property type="match status" value="1"/>
</dbReference>
<evidence type="ECO:0000256" key="1">
    <source>
        <dbReference type="ARBA" id="ARBA00008591"/>
    </source>
</evidence>
<name>A0A2W5V1M8_9CAUL</name>
<protein>
    <submittedName>
        <fullName evidence="2">Nuclease PIN</fullName>
    </submittedName>
</protein>
<dbReference type="InterPro" id="IPR038078">
    <property type="entry name" value="PhoU-like_sf"/>
</dbReference>
<dbReference type="EMBL" id="QFQZ01000126">
    <property type="protein sequence ID" value="PZR30576.1"/>
    <property type="molecule type" value="Genomic_DNA"/>
</dbReference>
<dbReference type="Gene3D" id="1.20.58.220">
    <property type="entry name" value="Phosphate transport system protein phou homolog 2, domain 2"/>
    <property type="match status" value="1"/>
</dbReference>
<sequence>MLGLFKAVMPKEDAFFDLFSAHARTLIDGAEALRDMTEGGDAVEEASARVYRHEEEADDITRQVMLAVRRSFITPFDRSDIQDLTTSLDDAIDQMRKTAKVVSLFEVKSFEPQMKQMAGVIVEAAKLTAEAVALLPKMRHNAQKLGEISVRIREIEEQSDHMYDQGRKDLFLASRESGPGGDPMAFIVGIDIYSHLEKVMDRFEDVANRISGIVIEQV</sequence>
<evidence type="ECO:0000313" key="2">
    <source>
        <dbReference type="EMBL" id="PZR30576.1"/>
    </source>
</evidence>
<dbReference type="RefSeq" id="WP_304283008.1">
    <property type="nucleotide sequence ID" value="NZ_QFQZ01000126.1"/>
</dbReference>
<gene>
    <name evidence="2" type="ORF">DI526_22150</name>
</gene>
<reference evidence="2 3" key="1">
    <citation type="submission" date="2017-08" db="EMBL/GenBank/DDBJ databases">
        <title>Infants hospitalized years apart are colonized by the same room-sourced microbial strains.</title>
        <authorList>
            <person name="Brooks B."/>
            <person name="Olm M.R."/>
            <person name="Firek B.A."/>
            <person name="Baker R."/>
            <person name="Thomas B.C."/>
            <person name="Morowitz M.J."/>
            <person name="Banfield J.F."/>
        </authorList>
    </citation>
    <scope>NUCLEOTIDE SEQUENCE [LARGE SCALE GENOMIC DNA]</scope>
    <source>
        <strain evidence="2">S2_003_000_R2_4</strain>
    </source>
</reference>
<accession>A0A2W5V1M8</accession>
<comment type="similarity">
    <text evidence="1">Belongs to the UPF0111 family.</text>
</comment>
<dbReference type="InterPro" id="IPR018445">
    <property type="entry name" value="Put_Phosphate_transp_reg"/>
</dbReference>
<comment type="caution">
    <text evidence="2">The sequence shown here is derived from an EMBL/GenBank/DDBJ whole genome shotgun (WGS) entry which is preliminary data.</text>
</comment>
<organism evidence="2 3">
    <name type="scientific">Caulobacter segnis</name>
    <dbReference type="NCBI Taxonomy" id="88688"/>
    <lineage>
        <taxon>Bacteria</taxon>
        <taxon>Pseudomonadati</taxon>
        <taxon>Pseudomonadota</taxon>
        <taxon>Alphaproteobacteria</taxon>
        <taxon>Caulobacterales</taxon>
        <taxon>Caulobacteraceae</taxon>
        <taxon>Caulobacter</taxon>
    </lineage>
</organism>
<proteinExistence type="inferred from homology"/>
<dbReference type="AlphaFoldDB" id="A0A2W5V1M8"/>
<evidence type="ECO:0000313" key="3">
    <source>
        <dbReference type="Proteomes" id="UP000249393"/>
    </source>
</evidence>
<dbReference type="InterPro" id="IPR052912">
    <property type="entry name" value="UPF0111_domain"/>
</dbReference>
<dbReference type="Proteomes" id="UP000249393">
    <property type="component" value="Unassembled WGS sequence"/>
</dbReference>
<dbReference type="PANTHER" id="PTHR37298">
    <property type="entry name" value="UPF0111 PROTEIN YKAA"/>
    <property type="match status" value="1"/>
</dbReference>